<organism evidence="1 2">
    <name type="scientific">Granulosicoccus antarcticus IMCC3135</name>
    <dbReference type="NCBI Taxonomy" id="1192854"/>
    <lineage>
        <taxon>Bacteria</taxon>
        <taxon>Pseudomonadati</taxon>
        <taxon>Pseudomonadota</taxon>
        <taxon>Gammaproteobacteria</taxon>
        <taxon>Chromatiales</taxon>
        <taxon>Granulosicoccaceae</taxon>
        <taxon>Granulosicoccus</taxon>
    </lineage>
</organism>
<accession>A0A2Z2NXG9</accession>
<dbReference type="Gene3D" id="3.40.30.10">
    <property type="entry name" value="Glutaredoxin"/>
    <property type="match status" value="1"/>
</dbReference>
<sequence>MLPELILYFREGCHLCEDMEQLLGELLEPDTFHLTRVDIDEDPVLRERYNVRVPVLSLVRLSQNRGSETGAHLEPIAVRSIADLPSDDEQIVLSEHFLDLEAVREALASYNRKLLAACTSPAE</sequence>
<dbReference type="Pfam" id="PF05768">
    <property type="entry name" value="Glrx-like"/>
    <property type="match status" value="1"/>
</dbReference>
<dbReference type="InterPro" id="IPR052565">
    <property type="entry name" value="Glutaredoxin-like_YDR286C"/>
</dbReference>
<dbReference type="EMBL" id="CP018632">
    <property type="protein sequence ID" value="ASJ74458.1"/>
    <property type="molecule type" value="Genomic_DNA"/>
</dbReference>
<reference evidence="1 2" key="1">
    <citation type="submission" date="2016-12" db="EMBL/GenBank/DDBJ databases">
        <authorList>
            <person name="Song W.-J."/>
            <person name="Kurnit D.M."/>
        </authorList>
    </citation>
    <scope>NUCLEOTIDE SEQUENCE [LARGE SCALE GENOMIC DNA]</scope>
    <source>
        <strain evidence="1 2">IMCC3135</strain>
    </source>
</reference>
<evidence type="ECO:0000313" key="2">
    <source>
        <dbReference type="Proteomes" id="UP000250079"/>
    </source>
</evidence>
<dbReference type="PANTHER" id="PTHR33558">
    <property type="entry name" value="GLUTAREDOXIN-LIKE PROTEIN C5ORF63 HOMOLOG"/>
    <property type="match status" value="1"/>
</dbReference>
<proteinExistence type="predicted"/>
<dbReference type="PANTHER" id="PTHR33558:SF1">
    <property type="entry name" value="GLUTAREDOXIN-LIKE PROTEIN C5ORF63 HOMOLOG"/>
    <property type="match status" value="1"/>
</dbReference>
<keyword evidence="2" id="KW-1185">Reference proteome</keyword>
<dbReference type="KEGG" id="gai:IMCC3135_21930"/>
<dbReference type="InterPro" id="IPR036249">
    <property type="entry name" value="Thioredoxin-like_sf"/>
</dbReference>
<dbReference type="RefSeq" id="WP_088922004.1">
    <property type="nucleotide sequence ID" value="NZ_CP018632.1"/>
</dbReference>
<dbReference type="InterPro" id="IPR008554">
    <property type="entry name" value="Glutaredoxin-like"/>
</dbReference>
<dbReference type="SUPFAM" id="SSF52833">
    <property type="entry name" value="Thioredoxin-like"/>
    <property type="match status" value="1"/>
</dbReference>
<protein>
    <recommendedName>
        <fullName evidence="3">Thioredoxin-like fold domain-containing protein</fullName>
    </recommendedName>
</protein>
<dbReference type="Proteomes" id="UP000250079">
    <property type="component" value="Chromosome"/>
</dbReference>
<dbReference type="OrthoDB" id="8537427at2"/>
<evidence type="ECO:0008006" key="3">
    <source>
        <dbReference type="Google" id="ProtNLM"/>
    </source>
</evidence>
<name>A0A2Z2NXG9_9GAMM</name>
<evidence type="ECO:0000313" key="1">
    <source>
        <dbReference type="EMBL" id="ASJ74458.1"/>
    </source>
</evidence>
<dbReference type="AlphaFoldDB" id="A0A2Z2NXG9"/>
<gene>
    <name evidence="1" type="ORF">IMCC3135_21930</name>
</gene>